<accession>A0A1P8UGQ5</accession>
<dbReference type="InterPro" id="IPR005503">
    <property type="entry name" value="FliL"/>
</dbReference>
<sequence length="166" mass="18010">MAKAAEKKKVEGGSKMKLIIIASVAAVVLLIAAVGATLFLTGALNKKSASAATHETAPPLKPPVYFSITPPLVVNFQHPTQARFLQVGIDVMARDPHVIEELKTNMPAIRNRLIILLSAQSYNELSTPAGKEKLRKEVLDSINTELKKAGVHGHVDNVYFTNFVMQ</sequence>
<evidence type="ECO:0000313" key="11">
    <source>
        <dbReference type="EMBL" id="APZ43015.1"/>
    </source>
</evidence>
<keyword evidence="10" id="KW-0997">Cell inner membrane</keyword>
<dbReference type="STRING" id="1765967.BW247_07850"/>
<name>A0A1P8UGQ5_9GAMM</name>
<dbReference type="Pfam" id="PF03748">
    <property type="entry name" value="FliL"/>
    <property type="match status" value="1"/>
</dbReference>
<dbReference type="GO" id="GO:0009425">
    <property type="term" value="C:bacterial-type flagellum basal body"/>
    <property type="evidence" value="ECO:0007669"/>
    <property type="project" value="InterPro"/>
</dbReference>
<dbReference type="GO" id="GO:0005886">
    <property type="term" value="C:plasma membrane"/>
    <property type="evidence" value="ECO:0007669"/>
    <property type="project" value="UniProtKB-SubCell"/>
</dbReference>
<reference evidence="11 12" key="1">
    <citation type="submission" date="2017-01" db="EMBL/GenBank/DDBJ databases">
        <title>Draft sequence of Acidihalobacter ferrooxidans strain DSM 14175 (strain V8).</title>
        <authorList>
            <person name="Khaleque H.N."/>
            <person name="Ramsay J.P."/>
            <person name="Murphy R.J.T."/>
            <person name="Kaksonen A.H."/>
            <person name="Boxall N.J."/>
            <person name="Watkin E.L.J."/>
        </authorList>
    </citation>
    <scope>NUCLEOTIDE SEQUENCE [LARGE SCALE GENOMIC DNA]</scope>
    <source>
        <strain evidence="11 12">V8</strain>
    </source>
</reference>
<dbReference type="OrthoDB" id="5616092at2"/>
<evidence type="ECO:0000313" key="12">
    <source>
        <dbReference type="Proteomes" id="UP000243807"/>
    </source>
</evidence>
<comment type="subcellular location">
    <subcellularLocation>
        <location evidence="10">Cell inner membrane</location>
    </subcellularLocation>
    <subcellularLocation>
        <location evidence="2">Cell membrane</location>
        <topology evidence="2">Single-pass membrane protein</topology>
    </subcellularLocation>
</comment>
<evidence type="ECO:0000256" key="3">
    <source>
        <dbReference type="ARBA" id="ARBA00008281"/>
    </source>
</evidence>
<keyword evidence="4" id="KW-1003">Cell membrane</keyword>
<evidence type="ECO:0000256" key="5">
    <source>
        <dbReference type="ARBA" id="ARBA00022500"/>
    </source>
</evidence>
<keyword evidence="9 10" id="KW-0472">Membrane</keyword>
<proteinExistence type="inferred from homology"/>
<evidence type="ECO:0000256" key="4">
    <source>
        <dbReference type="ARBA" id="ARBA00022475"/>
    </source>
</evidence>
<keyword evidence="7 10" id="KW-0283">Flagellar rotation</keyword>
<dbReference type="Proteomes" id="UP000243807">
    <property type="component" value="Chromosome"/>
</dbReference>
<evidence type="ECO:0000256" key="7">
    <source>
        <dbReference type="ARBA" id="ARBA00022779"/>
    </source>
</evidence>
<evidence type="ECO:0000256" key="10">
    <source>
        <dbReference type="RuleBase" id="RU364125"/>
    </source>
</evidence>
<keyword evidence="5 10" id="KW-0145">Chemotaxis</keyword>
<keyword evidence="8" id="KW-1133">Transmembrane helix</keyword>
<evidence type="ECO:0000256" key="1">
    <source>
        <dbReference type="ARBA" id="ARBA00002254"/>
    </source>
</evidence>
<comment type="similarity">
    <text evidence="3 10">Belongs to the FliL family.</text>
</comment>
<evidence type="ECO:0000256" key="6">
    <source>
        <dbReference type="ARBA" id="ARBA00022692"/>
    </source>
</evidence>
<protein>
    <recommendedName>
        <fullName evidence="10">Flagellar protein FliL</fullName>
    </recommendedName>
</protein>
<dbReference type="AlphaFoldDB" id="A0A1P8UGQ5"/>
<evidence type="ECO:0000256" key="9">
    <source>
        <dbReference type="ARBA" id="ARBA00023136"/>
    </source>
</evidence>
<evidence type="ECO:0000256" key="2">
    <source>
        <dbReference type="ARBA" id="ARBA00004162"/>
    </source>
</evidence>
<organism evidence="11 12">
    <name type="scientific">Acidihalobacter ferrooxydans</name>
    <dbReference type="NCBI Taxonomy" id="1765967"/>
    <lineage>
        <taxon>Bacteria</taxon>
        <taxon>Pseudomonadati</taxon>
        <taxon>Pseudomonadota</taxon>
        <taxon>Gammaproteobacteria</taxon>
        <taxon>Chromatiales</taxon>
        <taxon>Ectothiorhodospiraceae</taxon>
        <taxon>Acidihalobacter</taxon>
    </lineage>
</organism>
<gene>
    <name evidence="11" type="ORF">BW247_07850</name>
</gene>
<dbReference type="PANTHER" id="PTHR35091:SF2">
    <property type="entry name" value="FLAGELLAR PROTEIN FLIL"/>
    <property type="match status" value="1"/>
</dbReference>
<dbReference type="GO" id="GO:0071978">
    <property type="term" value="P:bacterial-type flagellum-dependent swarming motility"/>
    <property type="evidence" value="ECO:0007669"/>
    <property type="project" value="TreeGrafter"/>
</dbReference>
<dbReference type="GO" id="GO:0006935">
    <property type="term" value="P:chemotaxis"/>
    <property type="evidence" value="ECO:0007669"/>
    <property type="project" value="UniProtKB-KW"/>
</dbReference>
<keyword evidence="6" id="KW-0812">Transmembrane</keyword>
<keyword evidence="12" id="KW-1185">Reference proteome</keyword>
<evidence type="ECO:0000256" key="8">
    <source>
        <dbReference type="ARBA" id="ARBA00022989"/>
    </source>
</evidence>
<dbReference type="PANTHER" id="PTHR35091">
    <property type="entry name" value="FLAGELLAR PROTEIN FLIL"/>
    <property type="match status" value="1"/>
</dbReference>
<dbReference type="KEGG" id="afy:BW247_07850"/>
<comment type="function">
    <text evidence="1 10">Controls the rotational direction of flagella during chemotaxis.</text>
</comment>
<dbReference type="EMBL" id="CP019434">
    <property type="protein sequence ID" value="APZ43015.1"/>
    <property type="molecule type" value="Genomic_DNA"/>
</dbReference>